<keyword evidence="2" id="KW-1133">Transmembrane helix</keyword>
<feature type="compositionally biased region" description="Basic and acidic residues" evidence="1">
    <location>
        <begin position="25"/>
        <end position="34"/>
    </location>
</feature>
<evidence type="ECO:0008006" key="5">
    <source>
        <dbReference type="Google" id="ProtNLM"/>
    </source>
</evidence>
<comment type="caution">
    <text evidence="3">The sequence shown here is derived from an EMBL/GenBank/DDBJ whole genome shotgun (WGS) entry which is preliminary data.</text>
</comment>
<reference evidence="3 4" key="1">
    <citation type="journal article" date="2023" name="G3 (Bethesda)">
        <title>A chromosome-level genome assembly of Zasmidium syzygii isolated from banana leaves.</title>
        <authorList>
            <person name="van Westerhoven A.C."/>
            <person name="Mehrabi R."/>
            <person name="Talebi R."/>
            <person name="Steentjes M.B.F."/>
            <person name="Corcolon B."/>
            <person name="Chong P.A."/>
            <person name="Kema G.H.J."/>
            <person name="Seidl M.F."/>
        </authorList>
    </citation>
    <scope>NUCLEOTIDE SEQUENCE [LARGE SCALE GENOMIC DNA]</scope>
    <source>
        <strain evidence="3 4">P124</strain>
    </source>
</reference>
<organism evidence="3 4">
    <name type="scientific">Zasmidium cellare</name>
    <name type="common">Wine cellar mold</name>
    <name type="synonym">Racodium cellare</name>
    <dbReference type="NCBI Taxonomy" id="395010"/>
    <lineage>
        <taxon>Eukaryota</taxon>
        <taxon>Fungi</taxon>
        <taxon>Dikarya</taxon>
        <taxon>Ascomycota</taxon>
        <taxon>Pezizomycotina</taxon>
        <taxon>Dothideomycetes</taxon>
        <taxon>Dothideomycetidae</taxon>
        <taxon>Mycosphaerellales</taxon>
        <taxon>Mycosphaerellaceae</taxon>
        <taxon>Zasmidium</taxon>
    </lineage>
</organism>
<evidence type="ECO:0000256" key="2">
    <source>
        <dbReference type="SAM" id="Phobius"/>
    </source>
</evidence>
<feature type="transmembrane region" description="Helical" evidence="2">
    <location>
        <begin position="387"/>
        <end position="409"/>
    </location>
</feature>
<feature type="transmembrane region" description="Helical" evidence="2">
    <location>
        <begin position="215"/>
        <end position="235"/>
    </location>
</feature>
<dbReference type="Proteomes" id="UP001305779">
    <property type="component" value="Unassembled WGS sequence"/>
</dbReference>
<proteinExistence type="predicted"/>
<gene>
    <name evidence="3" type="ORF">PRZ48_014316</name>
</gene>
<feature type="compositionally biased region" description="Basic and acidic residues" evidence="1">
    <location>
        <begin position="1"/>
        <end position="12"/>
    </location>
</feature>
<evidence type="ECO:0000313" key="3">
    <source>
        <dbReference type="EMBL" id="KAK4494960.1"/>
    </source>
</evidence>
<name>A0ABR0E0L9_ZASCE</name>
<feature type="transmembrane region" description="Helical" evidence="2">
    <location>
        <begin position="141"/>
        <end position="163"/>
    </location>
</feature>
<sequence>MSAAKDEKRKSAVYEVQDPSTTEEATPRTEHGAKSTIKDVVTADRTGHRLHLTGLRGVLVLESLIWTFFELFIPTLVSELTPGPEYQALLRKIFSVPLWDRDLIHNFFIILSMRTICNSFLENPTGQTYAATVVRRIIRMVVILCIGSGMATLIFTQIGTGFIDDFKGKLPNQTVKTPAVAHNAVAAFNSLFDLFWITTDFYTQAANTFWPNATLWVPSIMYFQSFTVYFLMVILPYTRPKWHIRGLGLFSLGSFWMASWGWYSATGLMFADIAINETLRTELKRGLRIHKDWRLPYWTIAVALAATGIALKYTWAVLPQYINSMLVLHPYLDLSENYSPKTFEASGPYARLDDWFIICAVLLAVELFQNLQYFLSFKPLVWLGERSFSIFVSECIIFWTSGIKLWLVLSGNGMSTAGANAIVFIVGLLAVATFAEIFYRCVDLPSRWLAKNTYFWLVD</sequence>
<protein>
    <recommendedName>
        <fullName evidence="5">Acyltransferase 3 domain-containing protein</fullName>
    </recommendedName>
</protein>
<keyword evidence="4" id="KW-1185">Reference proteome</keyword>
<feature type="region of interest" description="Disordered" evidence="1">
    <location>
        <begin position="1"/>
        <end position="34"/>
    </location>
</feature>
<evidence type="ECO:0000256" key="1">
    <source>
        <dbReference type="SAM" id="MobiDB-lite"/>
    </source>
</evidence>
<keyword evidence="2" id="KW-0472">Membrane</keyword>
<keyword evidence="2" id="KW-0812">Transmembrane</keyword>
<feature type="transmembrane region" description="Helical" evidence="2">
    <location>
        <begin position="355"/>
        <end position="375"/>
    </location>
</feature>
<feature type="transmembrane region" description="Helical" evidence="2">
    <location>
        <begin position="295"/>
        <end position="315"/>
    </location>
</feature>
<accession>A0ABR0E0L9</accession>
<evidence type="ECO:0000313" key="4">
    <source>
        <dbReference type="Proteomes" id="UP001305779"/>
    </source>
</evidence>
<dbReference type="EMBL" id="JAXOVC010000013">
    <property type="protein sequence ID" value="KAK4494960.1"/>
    <property type="molecule type" value="Genomic_DNA"/>
</dbReference>
<feature type="transmembrane region" description="Helical" evidence="2">
    <location>
        <begin position="421"/>
        <end position="439"/>
    </location>
</feature>